<sequence>MSGKKSSSILHLKRYVGCRLFDPKSQVYLSAEELERLIRQGIRVRVREVETGQDVTDAVVRPNLQ</sequence>
<keyword evidence="3" id="KW-1185">Reference proteome</keyword>
<dbReference type="OrthoDB" id="7999299at2"/>
<organism evidence="2 3">
    <name type="scientific">Methylobacterium variabile</name>
    <dbReference type="NCBI Taxonomy" id="298794"/>
    <lineage>
        <taxon>Bacteria</taxon>
        <taxon>Pseudomonadati</taxon>
        <taxon>Pseudomonadota</taxon>
        <taxon>Alphaproteobacteria</taxon>
        <taxon>Hyphomicrobiales</taxon>
        <taxon>Methylobacteriaceae</taxon>
        <taxon>Methylobacterium</taxon>
    </lineage>
</organism>
<proteinExistence type="predicted"/>
<reference evidence="2 3" key="1">
    <citation type="submission" date="2015-03" db="EMBL/GenBank/DDBJ databases">
        <title>Genome sequencing of Methylobacterium variabile DSM 16961.</title>
        <authorList>
            <person name="Chaudhry V."/>
            <person name="Patil P.B."/>
        </authorList>
    </citation>
    <scope>NUCLEOTIDE SEQUENCE [LARGE SCALE GENOMIC DNA]</scope>
    <source>
        <strain evidence="2 3">DSM 16961</strain>
    </source>
</reference>
<accession>A0A0J6SED8</accession>
<dbReference type="InterPro" id="IPR012909">
    <property type="entry name" value="PHA_DNA-bd_N"/>
</dbReference>
<dbReference type="RefSeq" id="WP_048446891.1">
    <property type="nucleotide sequence ID" value="NZ_LABY01000183.1"/>
</dbReference>
<name>A0A0J6SED8_9HYPH</name>
<comment type="caution">
    <text evidence="2">The sequence shown here is derived from an EMBL/GenBank/DDBJ whole genome shotgun (WGS) entry which is preliminary data.</text>
</comment>
<dbReference type="PATRIC" id="fig|298794.3.peg.2489"/>
<dbReference type="Proteomes" id="UP000035955">
    <property type="component" value="Unassembled WGS sequence"/>
</dbReference>
<dbReference type="Pfam" id="PF07879">
    <property type="entry name" value="PHB_acc_N"/>
    <property type="match status" value="1"/>
</dbReference>
<evidence type="ECO:0000313" key="3">
    <source>
        <dbReference type="Proteomes" id="UP000035955"/>
    </source>
</evidence>
<protein>
    <recommendedName>
        <fullName evidence="1">PHA accumulation regulator DNA-binding N-terminal domain-containing protein</fullName>
    </recommendedName>
</protein>
<gene>
    <name evidence="2" type="ORF">VQ02_24640</name>
</gene>
<dbReference type="EMBL" id="LABY01000183">
    <property type="protein sequence ID" value="KMO32042.1"/>
    <property type="molecule type" value="Genomic_DNA"/>
</dbReference>
<evidence type="ECO:0000259" key="1">
    <source>
        <dbReference type="Pfam" id="PF07879"/>
    </source>
</evidence>
<feature type="domain" description="PHA accumulation regulator DNA-binding N-terminal" evidence="1">
    <location>
        <begin position="12"/>
        <end position="59"/>
    </location>
</feature>
<evidence type="ECO:0000313" key="2">
    <source>
        <dbReference type="EMBL" id="KMO32042.1"/>
    </source>
</evidence>
<dbReference type="AlphaFoldDB" id="A0A0J6SED8"/>